<sequence length="353" mass="41100">MPILKNWLWRNGNSQARDQSNSRRLVNLELEVRDELESVLNHEELLWRQKARCDWLQFGDRNTKFFYSRTLQRRKSNRIMALRISNGEWYLDQSILSDEVARFFENLYGEIPNSMSDLPLNIFPCLKEHDIDFLNKPVLNDEIKKALFDMAPLKALGSDGFHAHFFQSQWDSVGRAVCKWVQGIFPGNSIEVELNNTHIMLISKKDSLEDFSQFRPISLCSVLYKLVMKVIANRFKVVFPNFISPEQAGFIIGWSISDNIIITQEIIHSIRSRKTGRSWMAIKLDLEKAYDRISWDFIDASLVAAGIPEFLRKDKLSYAVCPLSMKAKWSRLLVRPNERGKKLRIFGFDFLGG</sequence>
<evidence type="ECO:0000313" key="2">
    <source>
        <dbReference type="EMBL" id="KAK5792684.1"/>
    </source>
</evidence>
<evidence type="ECO:0000259" key="1">
    <source>
        <dbReference type="Pfam" id="PF00078"/>
    </source>
</evidence>
<dbReference type="EMBL" id="JARKNE010000010">
    <property type="protein sequence ID" value="KAK5792684.1"/>
    <property type="molecule type" value="Genomic_DNA"/>
</dbReference>
<name>A0ABR0NCH3_GOSAR</name>
<dbReference type="Proteomes" id="UP001358586">
    <property type="component" value="Chromosome 10"/>
</dbReference>
<dbReference type="CDD" id="cd01650">
    <property type="entry name" value="RT_nLTR_like"/>
    <property type="match status" value="1"/>
</dbReference>
<dbReference type="PANTHER" id="PTHR46890:SF48">
    <property type="entry name" value="RNA-DIRECTED DNA POLYMERASE"/>
    <property type="match status" value="1"/>
</dbReference>
<dbReference type="PANTHER" id="PTHR46890">
    <property type="entry name" value="NON-LTR RETROLELEMENT REVERSE TRANSCRIPTASE-LIKE PROTEIN-RELATED"/>
    <property type="match status" value="1"/>
</dbReference>
<dbReference type="InterPro" id="IPR043502">
    <property type="entry name" value="DNA/RNA_pol_sf"/>
</dbReference>
<comment type="caution">
    <text evidence="2">The sequence shown here is derived from an EMBL/GenBank/DDBJ whole genome shotgun (WGS) entry which is preliminary data.</text>
</comment>
<proteinExistence type="predicted"/>
<accession>A0ABR0NCH3</accession>
<dbReference type="SUPFAM" id="SSF56672">
    <property type="entry name" value="DNA/RNA polymerases"/>
    <property type="match status" value="1"/>
</dbReference>
<dbReference type="Pfam" id="PF00078">
    <property type="entry name" value="RVT_1"/>
    <property type="match status" value="1"/>
</dbReference>
<dbReference type="InterPro" id="IPR052343">
    <property type="entry name" value="Retrotransposon-Effector_Assoc"/>
</dbReference>
<feature type="domain" description="Reverse transcriptase" evidence="1">
    <location>
        <begin position="203"/>
        <end position="310"/>
    </location>
</feature>
<evidence type="ECO:0000313" key="3">
    <source>
        <dbReference type="Proteomes" id="UP001358586"/>
    </source>
</evidence>
<reference evidence="2 3" key="1">
    <citation type="submission" date="2023-03" db="EMBL/GenBank/DDBJ databases">
        <title>WGS of Gossypium arboreum.</title>
        <authorList>
            <person name="Yu D."/>
        </authorList>
    </citation>
    <scope>NUCLEOTIDE SEQUENCE [LARGE SCALE GENOMIC DNA]</scope>
    <source>
        <tissue evidence="2">Leaf</tissue>
    </source>
</reference>
<protein>
    <recommendedName>
        <fullName evidence="1">Reverse transcriptase domain-containing protein</fullName>
    </recommendedName>
</protein>
<keyword evidence="3" id="KW-1185">Reference proteome</keyword>
<dbReference type="InterPro" id="IPR000477">
    <property type="entry name" value="RT_dom"/>
</dbReference>
<gene>
    <name evidence="2" type="ORF">PVK06_033801</name>
</gene>
<organism evidence="2 3">
    <name type="scientific">Gossypium arboreum</name>
    <name type="common">Tree cotton</name>
    <name type="synonym">Gossypium nanking</name>
    <dbReference type="NCBI Taxonomy" id="29729"/>
    <lineage>
        <taxon>Eukaryota</taxon>
        <taxon>Viridiplantae</taxon>
        <taxon>Streptophyta</taxon>
        <taxon>Embryophyta</taxon>
        <taxon>Tracheophyta</taxon>
        <taxon>Spermatophyta</taxon>
        <taxon>Magnoliopsida</taxon>
        <taxon>eudicotyledons</taxon>
        <taxon>Gunneridae</taxon>
        <taxon>Pentapetalae</taxon>
        <taxon>rosids</taxon>
        <taxon>malvids</taxon>
        <taxon>Malvales</taxon>
        <taxon>Malvaceae</taxon>
        <taxon>Malvoideae</taxon>
        <taxon>Gossypium</taxon>
    </lineage>
</organism>